<protein>
    <submittedName>
        <fullName evidence="10">Export ABC transporter permease protein</fullName>
    </submittedName>
</protein>
<comment type="similarity">
    <text evidence="2">Belongs to the ABC-2 integral membrane protein family.</text>
</comment>
<feature type="transmembrane region" description="Helical" evidence="8">
    <location>
        <begin position="295"/>
        <end position="315"/>
    </location>
</feature>
<dbReference type="InterPro" id="IPR013525">
    <property type="entry name" value="ABC2_TM"/>
</dbReference>
<name>Q2LRX7_SYNAS</name>
<feature type="transmembrane region" description="Helical" evidence="8">
    <location>
        <begin position="259"/>
        <end position="283"/>
    </location>
</feature>
<dbReference type="HOGENOM" id="CLU_039483_8_3_7"/>
<dbReference type="EMBL" id="CP000252">
    <property type="protein sequence ID" value="ABC76839.1"/>
    <property type="molecule type" value="Genomic_DNA"/>
</dbReference>
<keyword evidence="7 8" id="KW-0472">Membrane</keyword>
<dbReference type="OrthoDB" id="9808686at2"/>
<feature type="transmembrane region" description="Helical" evidence="8">
    <location>
        <begin position="21"/>
        <end position="42"/>
    </location>
</feature>
<dbReference type="eggNOG" id="COG0842">
    <property type="taxonomic scope" value="Bacteria"/>
</dbReference>
<feature type="transmembrane region" description="Helical" evidence="8">
    <location>
        <begin position="182"/>
        <end position="205"/>
    </location>
</feature>
<feature type="transmembrane region" description="Helical" evidence="8">
    <location>
        <begin position="350"/>
        <end position="372"/>
    </location>
</feature>
<dbReference type="FunCoup" id="Q2LRX7">
    <property type="interactions" value="246"/>
</dbReference>
<evidence type="ECO:0000256" key="4">
    <source>
        <dbReference type="ARBA" id="ARBA00022475"/>
    </source>
</evidence>
<keyword evidence="11" id="KW-1185">Reference proteome</keyword>
<comment type="subcellular location">
    <subcellularLocation>
        <location evidence="1">Cell membrane</location>
        <topology evidence="1">Multi-pass membrane protein</topology>
    </subcellularLocation>
</comment>
<evidence type="ECO:0000256" key="3">
    <source>
        <dbReference type="ARBA" id="ARBA00022448"/>
    </source>
</evidence>
<keyword evidence="4" id="KW-1003">Cell membrane</keyword>
<dbReference type="Gene3D" id="3.40.1710.10">
    <property type="entry name" value="abc type-2 transporter like domain"/>
    <property type="match status" value="1"/>
</dbReference>
<evidence type="ECO:0000256" key="5">
    <source>
        <dbReference type="ARBA" id="ARBA00022692"/>
    </source>
</evidence>
<proteinExistence type="inferred from homology"/>
<feature type="transmembrane region" description="Helical" evidence="8">
    <location>
        <begin position="226"/>
        <end position="253"/>
    </location>
</feature>
<keyword evidence="5 8" id="KW-0812">Transmembrane</keyword>
<dbReference type="InParanoid" id="Q2LRX7"/>
<dbReference type="KEGG" id="sat:SYN_01457"/>
<dbReference type="Proteomes" id="UP000001933">
    <property type="component" value="Chromosome"/>
</dbReference>
<dbReference type="RefSeq" id="WP_011416872.1">
    <property type="nucleotide sequence ID" value="NC_007759.1"/>
</dbReference>
<evidence type="ECO:0000256" key="7">
    <source>
        <dbReference type="ARBA" id="ARBA00023136"/>
    </source>
</evidence>
<evidence type="ECO:0000313" key="10">
    <source>
        <dbReference type="EMBL" id="ABC76839.1"/>
    </source>
</evidence>
<evidence type="ECO:0000313" key="11">
    <source>
        <dbReference type="Proteomes" id="UP000001933"/>
    </source>
</evidence>
<gene>
    <name evidence="10" type="ORF">SYN_01457</name>
</gene>
<dbReference type="Pfam" id="PF12698">
    <property type="entry name" value="ABC2_membrane_3"/>
    <property type="match status" value="1"/>
</dbReference>
<dbReference type="PANTHER" id="PTHR30294:SF29">
    <property type="entry name" value="MULTIDRUG ABC TRANSPORTER PERMEASE YBHS-RELATED"/>
    <property type="match status" value="1"/>
</dbReference>
<keyword evidence="6 8" id="KW-1133">Transmembrane helix</keyword>
<dbReference type="STRING" id="56780.SYN_01457"/>
<evidence type="ECO:0000256" key="6">
    <source>
        <dbReference type="ARBA" id="ARBA00022989"/>
    </source>
</evidence>
<evidence type="ECO:0000256" key="2">
    <source>
        <dbReference type="ARBA" id="ARBA00007783"/>
    </source>
</evidence>
<dbReference type="InterPro" id="IPR047817">
    <property type="entry name" value="ABC2_TM_bact-type"/>
</dbReference>
<sequence length="377" mass="42047">MDPAKIEAVTRKEFYHLLRDVRSLYLAFALPLLLILLFGYALSLDVNHVRTIVVDYDATGVSRDLIRKLDSSSYFNVVAHLQDTREINLWLDKGLATLAIVIPPDFTENIRKDREAPLQVILDGSDPNFAGIARGYINAFLENQNRIRLNLFLNRQGREPINPPLEGRIRVWFNEDLESQNFIIPGNIAVIIMIVGAMLTSLVVAREYENGTMETIKSLPLNTGEFLVGKAIPYFLIGMVDVLVAVLVGQVLFGVVMKAGFWLMVLSSSLYLAVALSLGLLISSVVKSQLVANQVAVLLTYLPSLLLSNFVFPIINMPAPLQLLAKAVPATYYIQILSGIYLKNLGFAQLWSAFFILLIMFTGLALLNFFVLKREGI</sequence>
<evidence type="ECO:0000259" key="9">
    <source>
        <dbReference type="PROSITE" id="PS51012"/>
    </source>
</evidence>
<feature type="domain" description="ABC transmembrane type-2" evidence="9">
    <location>
        <begin position="134"/>
        <end position="375"/>
    </location>
</feature>
<reference evidence="10 11" key="1">
    <citation type="journal article" date="2007" name="Proc. Natl. Acad. Sci. U.S.A.">
        <title>The genome of Syntrophus aciditrophicus: life at the thermodynamic limit of microbial growth.</title>
        <authorList>
            <person name="McInerney M.J."/>
            <person name="Rohlin L."/>
            <person name="Mouttaki H."/>
            <person name="Kim U."/>
            <person name="Krupp R.S."/>
            <person name="Rios-Hernandez L."/>
            <person name="Sieber J."/>
            <person name="Struchtemeyer C.G."/>
            <person name="Bhattacharyya A."/>
            <person name="Campbell J.W."/>
            <person name="Gunsalus R.P."/>
        </authorList>
    </citation>
    <scope>NUCLEOTIDE SEQUENCE [LARGE SCALE GENOMIC DNA]</scope>
    <source>
        <strain evidence="10 11">SB</strain>
    </source>
</reference>
<accession>Q2LRX7</accession>
<dbReference type="AlphaFoldDB" id="Q2LRX7"/>
<dbReference type="GO" id="GO:0005886">
    <property type="term" value="C:plasma membrane"/>
    <property type="evidence" value="ECO:0007669"/>
    <property type="project" value="UniProtKB-SubCell"/>
</dbReference>
<organism evidence="10 11">
    <name type="scientific">Syntrophus aciditrophicus (strain SB)</name>
    <dbReference type="NCBI Taxonomy" id="56780"/>
    <lineage>
        <taxon>Bacteria</taxon>
        <taxon>Pseudomonadati</taxon>
        <taxon>Thermodesulfobacteriota</taxon>
        <taxon>Syntrophia</taxon>
        <taxon>Syntrophales</taxon>
        <taxon>Syntrophaceae</taxon>
        <taxon>Syntrophus</taxon>
    </lineage>
</organism>
<dbReference type="GO" id="GO:0140359">
    <property type="term" value="F:ABC-type transporter activity"/>
    <property type="evidence" value="ECO:0007669"/>
    <property type="project" value="InterPro"/>
</dbReference>
<keyword evidence="3" id="KW-0813">Transport</keyword>
<dbReference type="PANTHER" id="PTHR30294">
    <property type="entry name" value="MEMBRANE COMPONENT OF ABC TRANSPORTER YHHJ-RELATED"/>
    <property type="match status" value="1"/>
</dbReference>
<evidence type="ECO:0000256" key="8">
    <source>
        <dbReference type="SAM" id="Phobius"/>
    </source>
</evidence>
<dbReference type="PROSITE" id="PS51012">
    <property type="entry name" value="ABC_TM2"/>
    <property type="match status" value="1"/>
</dbReference>
<evidence type="ECO:0000256" key="1">
    <source>
        <dbReference type="ARBA" id="ARBA00004651"/>
    </source>
</evidence>
<dbReference type="InterPro" id="IPR051449">
    <property type="entry name" value="ABC-2_transporter_component"/>
</dbReference>